<reference evidence="2 4" key="2">
    <citation type="journal article" date="2018" name="Microb. Genom.">
        <title>Deciphering the unexplored Leptospira diversity from soils uncovers genomic evolution to virulence.</title>
        <authorList>
            <person name="Thibeaux R."/>
            <person name="Iraola G."/>
            <person name="Ferres I."/>
            <person name="Bierque E."/>
            <person name="Girault D."/>
            <person name="Soupe-Gilbert M.E."/>
            <person name="Picardeau M."/>
            <person name="Goarant C."/>
        </authorList>
    </citation>
    <scope>NUCLEOTIDE SEQUENCE [LARGE SCALE GENOMIC DNA]</scope>
    <source>
        <strain evidence="2 4">ATI7-C-A5</strain>
    </source>
</reference>
<dbReference type="PROSITE" id="PS51257">
    <property type="entry name" value="PROKAR_LIPOPROTEIN"/>
    <property type="match status" value="1"/>
</dbReference>
<protein>
    <recommendedName>
        <fullName evidence="5">Lipoprotein</fullName>
    </recommendedName>
</protein>
<comment type="caution">
    <text evidence="3">The sequence shown here is derived from an EMBL/GenBank/DDBJ whole genome shotgun (WGS) entry which is preliminary data.</text>
</comment>
<evidence type="ECO:0008006" key="5">
    <source>
        <dbReference type="Google" id="ProtNLM"/>
    </source>
</evidence>
<feature type="region of interest" description="Disordered" evidence="1">
    <location>
        <begin position="50"/>
        <end position="69"/>
    </location>
</feature>
<name>A0A2N0BDD8_9LEPT</name>
<dbReference type="AlphaFoldDB" id="A0A2N0BDD8"/>
<evidence type="ECO:0000313" key="2">
    <source>
        <dbReference type="EMBL" id="MDV6236805.1"/>
    </source>
</evidence>
<reference evidence="2" key="3">
    <citation type="submission" date="2023-10" db="EMBL/GenBank/DDBJ databases">
        <authorList>
            <person name="Picardeau M."/>
            <person name="Thibeaux R."/>
        </authorList>
    </citation>
    <scope>NUCLEOTIDE SEQUENCE</scope>
    <source>
        <strain evidence="2">ATI7-C-A5</strain>
    </source>
</reference>
<gene>
    <name evidence="2" type="ORF">CH379_014345</name>
    <name evidence="3" type="ORF">CH379_01815</name>
</gene>
<dbReference type="EMBL" id="NPEF01000010">
    <property type="protein sequence ID" value="PJZ94580.1"/>
    <property type="molecule type" value="Genomic_DNA"/>
</dbReference>
<reference evidence="3" key="1">
    <citation type="submission" date="2017-07" db="EMBL/GenBank/DDBJ databases">
        <title>Leptospira spp. isolated from tropical soils.</title>
        <authorList>
            <person name="Thibeaux R."/>
            <person name="Iraola G."/>
            <person name="Ferres I."/>
            <person name="Bierque E."/>
            <person name="Girault D."/>
            <person name="Soupe-Gilbert M.-E."/>
            <person name="Picardeau M."/>
            <person name="Goarant C."/>
        </authorList>
    </citation>
    <scope>NUCLEOTIDE SEQUENCE [LARGE SCALE GENOMIC DNA]</scope>
    <source>
        <strain evidence="3">ATI7-C-A5</strain>
    </source>
</reference>
<accession>A0A2N0BDD8</accession>
<keyword evidence="4" id="KW-1185">Reference proteome</keyword>
<organism evidence="3">
    <name type="scientific">Leptospira ellisii</name>
    <dbReference type="NCBI Taxonomy" id="2023197"/>
    <lineage>
        <taxon>Bacteria</taxon>
        <taxon>Pseudomonadati</taxon>
        <taxon>Spirochaetota</taxon>
        <taxon>Spirochaetia</taxon>
        <taxon>Leptospirales</taxon>
        <taxon>Leptospiraceae</taxon>
        <taxon>Leptospira</taxon>
    </lineage>
</organism>
<evidence type="ECO:0000256" key="1">
    <source>
        <dbReference type="SAM" id="MobiDB-lite"/>
    </source>
</evidence>
<sequence>MVFFKASEMRAGFLIIIFAWNGFFFSCNTSSRSENPDTAALFALLGGGAQEVKEDPGKTPDPSTEDHDQFGFTQLTVDTQYVEGAQHSQDIKIRFALSNPSAAPIVYKAYLGKPDLMHLNADGVSVTDAISENLTPDAEDPNRFSFSSMETNRYFKIIVIAQSDKEHSAKEIISVPPIPTAGVCAGALPPPAVIGNCEGLCIQTRMNGVQLEAQSRFKNPSVAAIISLDLYLGKPNDEEIQYETVDRDEGNLPPGIYQGPKLNLDTSTYNDFSCVEISSLLQRWSPQFSQNLIGQKVLIPAP</sequence>
<evidence type="ECO:0000313" key="3">
    <source>
        <dbReference type="EMBL" id="PJZ94580.1"/>
    </source>
</evidence>
<evidence type="ECO:0000313" key="4">
    <source>
        <dbReference type="Proteomes" id="UP000232122"/>
    </source>
</evidence>
<dbReference type="RefSeq" id="WP_100764523.1">
    <property type="nucleotide sequence ID" value="NZ_NPEF02000016.1"/>
</dbReference>
<dbReference type="Proteomes" id="UP000232122">
    <property type="component" value="Unassembled WGS sequence"/>
</dbReference>
<dbReference type="OrthoDB" id="345769at2"/>
<proteinExistence type="predicted"/>
<dbReference type="EMBL" id="NPEF02000016">
    <property type="protein sequence ID" value="MDV6236805.1"/>
    <property type="molecule type" value="Genomic_DNA"/>
</dbReference>
<feature type="compositionally biased region" description="Basic and acidic residues" evidence="1">
    <location>
        <begin position="51"/>
        <end position="69"/>
    </location>
</feature>